<organism evidence="1 2">
    <name type="scientific">Chromobacterium sinusclupearum</name>
    <dbReference type="NCBI Taxonomy" id="2077146"/>
    <lineage>
        <taxon>Bacteria</taxon>
        <taxon>Pseudomonadati</taxon>
        <taxon>Pseudomonadota</taxon>
        <taxon>Betaproteobacteria</taxon>
        <taxon>Neisseriales</taxon>
        <taxon>Chromobacteriaceae</taxon>
        <taxon>Chromobacterium</taxon>
    </lineage>
</organism>
<dbReference type="RefSeq" id="WP_103318815.1">
    <property type="nucleotide sequence ID" value="NZ_PPTF01000023.1"/>
</dbReference>
<accession>A0A2K4MR16</accession>
<keyword evidence="2" id="KW-1185">Reference proteome</keyword>
<name>A0A2K4MR16_9NEIS</name>
<proteinExistence type="predicted"/>
<sequence length="61" mass="7227">MASFFIFLSRHLQRDMLGDESRPADPALRRLFAPLHPNDRFERQQFLQRAEQLRLEKGGLC</sequence>
<dbReference type="EMBL" id="PPTF01000023">
    <property type="protein sequence ID" value="POA99225.1"/>
    <property type="molecule type" value="Genomic_DNA"/>
</dbReference>
<dbReference type="AlphaFoldDB" id="A0A2K4MR16"/>
<comment type="caution">
    <text evidence="1">The sequence shown here is derived from an EMBL/GenBank/DDBJ whole genome shotgun (WGS) entry which is preliminary data.</text>
</comment>
<reference evidence="1 2" key="1">
    <citation type="submission" date="2018-01" db="EMBL/GenBank/DDBJ databases">
        <title>Genomic Sequence of Chromobacterium MWU13-2610 from wild cranberry bogs within the Cape Cod National Seashore.</title>
        <authorList>
            <person name="O'Hara-Hanley K."/>
            <person name="Soby S."/>
            <person name="Harrison A."/>
        </authorList>
    </citation>
    <scope>NUCLEOTIDE SEQUENCE [LARGE SCALE GENOMIC DNA]</scope>
    <source>
        <strain evidence="1 2">MWU13-2610</strain>
    </source>
</reference>
<evidence type="ECO:0000313" key="1">
    <source>
        <dbReference type="EMBL" id="POA99225.1"/>
    </source>
</evidence>
<dbReference type="Proteomes" id="UP000236416">
    <property type="component" value="Unassembled WGS sequence"/>
</dbReference>
<protein>
    <submittedName>
        <fullName evidence="1">Uncharacterized protein</fullName>
    </submittedName>
</protein>
<evidence type="ECO:0000313" key="2">
    <source>
        <dbReference type="Proteomes" id="UP000236416"/>
    </source>
</evidence>
<gene>
    <name evidence="1" type="ORF">C2134_07375</name>
</gene>